<feature type="domain" description="CHAD" evidence="2">
    <location>
        <begin position="221"/>
        <end position="518"/>
    </location>
</feature>
<gene>
    <name evidence="3" type="ORF">SAMN04487972_102267</name>
</gene>
<proteinExistence type="predicted"/>
<reference evidence="3 4" key="1">
    <citation type="submission" date="2016-10" db="EMBL/GenBank/DDBJ databases">
        <authorList>
            <person name="de Groot N.N."/>
        </authorList>
    </citation>
    <scope>NUCLEOTIDE SEQUENCE [LARGE SCALE GENOMIC DNA]</scope>
    <source>
        <strain evidence="3 4">CGMCC 1.6117</strain>
    </source>
</reference>
<sequence length="518" mass="57614">MPKSHKPEIRATIQPGSFDRMKQLPALRRITEGRARSSQLTTVYFDTPERDLQQQGLSLCVTRQGRGYLQSVTQTGMLPGTLPDWMEWEGPVPGQDIDLAAIDSKKLHRLLQDIGAERLQPVFQTDIQRSSRMLTFDGGGTARLELDRGQLLAGEASAPVVEFRLTLESGAPEPLFDLAQEIYQTVPFRLASMSMAARGYALLGPDEARFRKNGGLDLAADDTVEQALVQIIGHCRDHLRANEVSVLTTDEVEGVHQMRVALRRLRAAMRIFRPSIAAEHYAWITDEAKWLTGELTEAREWDVFSEEFLTPVAQRYDADQGFTELAEAVEQARRRGRQRARDAVADGRYTGFLLRLDAWLSSPARRAGATDEPPAHLDEPIGQHCAALLKKRDRQVRKRGRDIASLSDTELHELRLAVKKLRYAVGFFEGLFPPKQVKPYQTHLAGLQDALGHQNDVAVADTLLRGLAGETGGAPPPVWAYAAGQITGWYRHAAIAARQSLVGDMGAFLQTKPFWKGA</sequence>
<dbReference type="EMBL" id="FOJO01000002">
    <property type="protein sequence ID" value="SFA42200.1"/>
    <property type="molecule type" value="Genomic_DNA"/>
</dbReference>
<feature type="domain" description="CYTH" evidence="1">
    <location>
        <begin position="4"/>
        <end position="206"/>
    </location>
</feature>
<dbReference type="InterPro" id="IPR038186">
    <property type="entry name" value="CHAD_dom_sf"/>
</dbReference>
<dbReference type="Gene3D" id="1.40.20.10">
    <property type="entry name" value="CHAD domain"/>
    <property type="match status" value="1"/>
</dbReference>
<dbReference type="InterPro" id="IPR023577">
    <property type="entry name" value="CYTH_domain"/>
</dbReference>
<name>A0A1I0SRQ6_9RHOB</name>
<dbReference type="InterPro" id="IPR033469">
    <property type="entry name" value="CYTH-like_dom_sf"/>
</dbReference>
<dbReference type="AlphaFoldDB" id="A0A1I0SRQ6"/>
<dbReference type="PROSITE" id="PS51707">
    <property type="entry name" value="CYTH"/>
    <property type="match status" value="1"/>
</dbReference>
<dbReference type="InterPro" id="IPR007899">
    <property type="entry name" value="CHAD_dom"/>
</dbReference>
<protein>
    <submittedName>
        <fullName evidence="3">Inorganic triphosphatase YgiF, contains CYTH and CHAD domains</fullName>
    </submittedName>
</protein>
<dbReference type="SMART" id="SM01118">
    <property type="entry name" value="CYTH"/>
    <property type="match status" value="1"/>
</dbReference>
<evidence type="ECO:0000313" key="4">
    <source>
        <dbReference type="Proteomes" id="UP000182312"/>
    </source>
</evidence>
<evidence type="ECO:0000259" key="1">
    <source>
        <dbReference type="PROSITE" id="PS51707"/>
    </source>
</evidence>
<dbReference type="Pfam" id="PF05235">
    <property type="entry name" value="CHAD"/>
    <property type="match status" value="1"/>
</dbReference>
<dbReference type="PROSITE" id="PS51708">
    <property type="entry name" value="CHAD"/>
    <property type="match status" value="1"/>
</dbReference>
<dbReference type="Pfam" id="PF01928">
    <property type="entry name" value="CYTH"/>
    <property type="match status" value="1"/>
</dbReference>
<dbReference type="PANTHER" id="PTHR39339">
    <property type="entry name" value="SLR1444 PROTEIN"/>
    <property type="match status" value="1"/>
</dbReference>
<evidence type="ECO:0000259" key="2">
    <source>
        <dbReference type="PROSITE" id="PS51708"/>
    </source>
</evidence>
<dbReference type="Proteomes" id="UP000182312">
    <property type="component" value="Unassembled WGS sequence"/>
</dbReference>
<accession>A0A1I0SRQ6</accession>
<dbReference type="PANTHER" id="PTHR39339:SF1">
    <property type="entry name" value="CHAD DOMAIN-CONTAINING PROTEIN"/>
    <property type="match status" value="1"/>
</dbReference>
<dbReference type="RefSeq" id="WP_175496376.1">
    <property type="nucleotide sequence ID" value="NZ_FOJO01000002.1"/>
</dbReference>
<dbReference type="SUPFAM" id="SSF55154">
    <property type="entry name" value="CYTH-like phosphatases"/>
    <property type="match status" value="1"/>
</dbReference>
<evidence type="ECO:0000313" key="3">
    <source>
        <dbReference type="EMBL" id="SFA42200.1"/>
    </source>
</evidence>
<dbReference type="SMART" id="SM00880">
    <property type="entry name" value="CHAD"/>
    <property type="match status" value="1"/>
</dbReference>
<organism evidence="3 4">
    <name type="scientific">Paracoccus halophilus</name>
    <dbReference type="NCBI Taxonomy" id="376733"/>
    <lineage>
        <taxon>Bacteria</taxon>
        <taxon>Pseudomonadati</taxon>
        <taxon>Pseudomonadota</taxon>
        <taxon>Alphaproteobacteria</taxon>
        <taxon>Rhodobacterales</taxon>
        <taxon>Paracoccaceae</taxon>
        <taxon>Paracoccus</taxon>
    </lineage>
</organism>
<dbReference type="Gene3D" id="2.40.320.10">
    <property type="entry name" value="Hypothetical Protein Pfu-838710-001"/>
    <property type="match status" value="1"/>
</dbReference>